<gene>
    <name evidence="2" type="ORF">CDQ84_04495</name>
</gene>
<dbReference type="Pfam" id="PF05193">
    <property type="entry name" value="Peptidase_M16_C"/>
    <property type="match status" value="1"/>
</dbReference>
<organism evidence="2 3">
    <name type="scientific">Clostridium thermosuccinogenes</name>
    <dbReference type="NCBI Taxonomy" id="84032"/>
    <lineage>
        <taxon>Bacteria</taxon>
        <taxon>Bacillati</taxon>
        <taxon>Bacillota</taxon>
        <taxon>Clostridia</taxon>
        <taxon>Eubacteriales</taxon>
        <taxon>Clostridiaceae</taxon>
        <taxon>Clostridium</taxon>
    </lineage>
</organism>
<sequence>MLDKRSNEKLNKVGSFDGIDIYTIKSDKFKTNTINIFFHDNLSRENAAKNALLPAVLRRGCSRFPTFQDIALYLEELYGAAFDCGVTKKGEMQIIQFYIDYVSDRYTGENTRLFEKAFDLLYEIITSPVLEEGSFKKEYVEQEKENLRKLIESRVNDKMQYAIEKCLEEMCREEPFGIYDYGSVEDLKPIDDKILYDHYTNFLRTLPISVYITGNVDESEVDYAVKKLSGIKRASIKKIETCNVEKEVVEVRNITENMPVNQSKLSLGFRTNTSPCDVDYYSLVVYNGILGGGVHSKLFQNVREKESLAYYAFSRLEKFKGLMVISSGILSENKDKTIRIIKEQLEDISKGNISDYEFDSTIKTIETGMRSLMDSQLQIVDFYLSQSIVNTHDDFESFIEKVKKVTKDDVVRVAGKIKLDTIYFLTGMEA</sequence>
<dbReference type="RefSeq" id="WP_103080533.1">
    <property type="nucleotide sequence ID" value="NZ_CP021850.1"/>
</dbReference>
<dbReference type="Gene3D" id="3.30.830.10">
    <property type="entry name" value="Metalloenzyme, LuxS/M16 peptidase-like"/>
    <property type="match status" value="2"/>
</dbReference>
<evidence type="ECO:0000313" key="3">
    <source>
        <dbReference type="Proteomes" id="UP000236151"/>
    </source>
</evidence>
<dbReference type="InterPro" id="IPR050361">
    <property type="entry name" value="MPP/UQCRC_Complex"/>
</dbReference>
<dbReference type="OrthoDB" id="9762085at2"/>
<protein>
    <submittedName>
        <fullName evidence="2">Peptidase M16</fullName>
    </submittedName>
</protein>
<proteinExistence type="predicted"/>
<comment type="caution">
    <text evidence="2">The sequence shown here is derived from an EMBL/GenBank/DDBJ whole genome shotgun (WGS) entry which is preliminary data.</text>
</comment>
<reference evidence="2 3" key="1">
    <citation type="submission" date="2017-06" db="EMBL/GenBank/DDBJ databases">
        <title>Investigating the central metabolism of Clostridium thermosuccinogenes.</title>
        <authorList>
            <person name="Koendjbiharie J.G."/>
            <person name="van Kranenburg R."/>
        </authorList>
    </citation>
    <scope>NUCLEOTIDE SEQUENCE [LARGE SCALE GENOMIC DNA]</scope>
    <source>
        <strain evidence="2 3">DSM 5806</strain>
    </source>
</reference>
<dbReference type="Proteomes" id="UP000236151">
    <property type="component" value="Unassembled WGS sequence"/>
</dbReference>
<name>A0A2K2FPK2_9CLOT</name>
<dbReference type="EMBL" id="NIOJ01000007">
    <property type="protein sequence ID" value="PNU00698.1"/>
    <property type="molecule type" value="Genomic_DNA"/>
</dbReference>
<dbReference type="InterPro" id="IPR011249">
    <property type="entry name" value="Metalloenz_LuxS/M16"/>
</dbReference>
<dbReference type="KEGG" id="cthd:CDO33_06505"/>
<dbReference type="PANTHER" id="PTHR11851:SF186">
    <property type="entry name" value="INACTIVE METALLOPROTEASE YMFF-RELATED"/>
    <property type="match status" value="1"/>
</dbReference>
<dbReference type="AlphaFoldDB" id="A0A2K2FPK2"/>
<evidence type="ECO:0000313" key="2">
    <source>
        <dbReference type="EMBL" id="PNU00698.1"/>
    </source>
</evidence>
<dbReference type="InterPro" id="IPR007863">
    <property type="entry name" value="Peptidase_M16_C"/>
</dbReference>
<keyword evidence="3" id="KW-1185">Reference proteome</keyword>
<evidence type="ECO:0000259" key="1">
    <source>
        <dbReference type="Pfam" id="PF05193"/>
    </source>
</evidence>
<dbReference type="PANTHER" id="PTHR11851">
    <property type="entry name" value="METALLOPROTEASE"/>
    <property type="match status" value="1"/>
</dbReference>
<dbReference type="GO" id="GO:0046872">
    <property type="term" value="F:metal ion binding"/>
    <property type="evidence" value="ECO:0007669"/>
    <property type="project" value="InterPro"/>
</dbReference>
<accession>A0A2K2FPK2</accession>
<feature type="domain" description="Peptidase M16 C-terminal" evidence="1">
    <location>
        <begin position="195"/>
        <end position="363"/>
    </location>
</feature>
<dbReference type="SUPFAM" id="SSF63411">
    <property type="entry name" value="LuxS/MPP-like metallohydrolase"/>
    <property type="match status" value="2"/>
</dbReference>
<dbReference type="NCBIfam" id="NF047422">
    <property type="entry name" value="YfmF_fam"/>
    <property type="match status" value="1"/>
</dbReference>